<dbReference type="GO" id="GO:0016787">
    <property type="term" value="F:hydrolase activity"/>
    <property type="evidence" value="ECO:0007669"/>
    <property type="project" value="UniProtKB-KW"/>
</dbReference>
<dbReference type="InterPro" id="IPR036412">
    <property type="entry name" value="HAD-like_sf"/>
</dbReference>
<accession>B7K6H3</accession>
<gene>
    <name evidence="1" type="ordered locus">PCC8801_4476</name>
</gene>
<dbReference type="OrthoDB" id="484297at2"/>
<dbReference type="Proteomes" id="UP000008204">
    <property type="component" value="Plasmid pP880101"/>
</dbReference>
<dbReference type="KEGG" id="cyp:PCC8801_4476"/>
<dbReference type="SUPFAM" id="SSF56784">
    <property type="entry name" value="HAD-like"/>
    <property type="match status" value="1"/>
</dbReference>
<evidence type="ECO:0000313" key="1">
    <source>
        <dbReference type="EMBL" id="ACK68395.1"/>
    </source>
</evidence>
<dbReference type="HOGENOM" id="CLU_3215202_0_0_3"/>
<keyword evidence="1" id="KW-0378">Hydrolase</keyword>
<keyword evidence="2" id="KW-1185">Reference proteome</keyword>
<proteinExistence type="predicted"/>
<dbReference type="AlphaFoldDB" id="B7K6H3"/>
<dbReference type="InterPro" id="IPR023214">
    <property type="entry name" value="HAD_sf"/>
</dbReference>
<evidence type="ECO:0000313" key="2">
    <source>
        <dbReference type="Proteomes" id="UP000008204"/>
    </source>
</evidence>
<geneLocation type="plasmid" evidence="1 2">
    <name>pP880101</name>
</geneLocation>
<dbReference type="Gene3D" id="3.40.50.1000">
    <property type="entry name" value="HAD superfamily/HAD-like"/>
    <property type="match status" value="1"/>
</dbReference>
<keyword evidence="1" id="KW-0614">Plasmid</keyword>
<reference evidence="2" key="1">
    <citation type="journal article" date="2011" name="MBio">
        <title>Novel metabolic attributes of the genus Cyanothece, comprising a group of unicellular nitrogen-fixing Cyanobacteria.</title>
        <authorList>
            <person name="Bandyopadhyay A."/>
            <person name="Elvitigala T."/>
            <person name="Welsh E."/>
            <person name="Stockel J."/>
            <person name="Liberton M."/>
            <person name="Min H."/>
            <person name="Sherman L.A."/>
            <person name="Pakrasi H.B."/>
        </authorList>
    </citation>
    <scope>NUCLEOTIDE SEQUENCE [LARGE SCALE GENOMIC DNA]</scope>
    <source>
        <strain evidence="2">PCC 8801</strain>
        <plasmid evidence="2">pP880101</plasmid>
    </source>
</reference>
<sequence length="44" mass="4932">MINFLIQFHAPITDALMVGDRPEDEGAAQAAGIKFMLANEWRNQ</sequence>
<dbReference type="EMBL" id="CP001288">
    <property type="protein sequence ID" value="ACK68395.1"/>
    <property type="molecule type" value="Genomic_DNA"/>
</dbReference>
<name>B7K6H3_RIPO1</name>
<organism evidence="1 2">
    <name type="scientific">Rippkaea orientalis (strain PCC 8801 / RF-1)</name>
    <name type="common">Cyanothece sp. (strain PCC 8801)</name>
    <dbReference type="NCBI Taxonomy" id="41431"/>
    <lineage>
        <taxon>Bacteria</taxon>
        <taxon>Bacillati</taxon>
        <taxon>Cyanobacteriota</taxon>
        <taxon>Cyanophyceae</taxon>
        <taxon>Oscillatoriophycideae</taxon>
        <taxon>Chroococcales</taxon>
        <taxon>Aphanothecaceae</taxon>
        <taxon>Rippkaea</taxon>
        <taxon>Rippkaea orientalis</taxon>
    </lineage>
</organism>
<dbReference type="Pfam" id="PF13242">
    <property type="entry name" value="Hydrolase_like"/>
    <property type="match status" value="1"/>
</dbReference>
<protein>
    <submittedName>
        <fullName evidence="1">Hydrolase, HAD-superfamily, subfamily IIIA, putative</fullName>
    </submittedName>
</protein>